<dbReference type="EMBL" id="JAMXLT020000030">
    <property type="protein sequence ID" value="MDW8550387.1"/>
    <property type="molecule type" value="Genomic_DNA"/>
</dbReference>
<feature type="domain" description="RES" evidence="1">
    <location>
        <begin position="90"/>
        <end position="256"/>
    </location>
</feature>
<dbReference type="Pfam" id="PF08808">
    <property type="entry name" value="RES"/>
    <property type="match status" value="1"/>
</dbReference>
<dbReference type="InterPro" id="IPR014914">
    <property type="entry name" value="RES_dom"/>
</dbReference>
<gene>
    <name evidence="2" type="ORF">NG800_015780</name>
</gene>
<protein>
    <submittedName>
        <fullName evidence="2">RES domain-containing protein</fullName>
    </submittedName>
</protein>
<evidence type="ECO:0000313" key="2">
    <source>
        <dbReference type="EMBL" id="MDW8550387.1"/>
    </source>
</evidence>
<keyword evidence="3" id="KW-1185">Reference proteome</keyword>
<name>A0ABU4JL39_9FLAO</name>
<feature type="non-terminal residue" evidence="2">
    <location>
        <position position="325"/>
    </location>
</feature>
<dbReference type="RefSeq" id="WP_063969369.1">
    <property type="nucleotide sequence ID" value="NZ_JAMXLT020000030.1"/>
</dbReference>
<organism evidence="2 3">
    <name type="scientific">Epilithonimonas ginsengisoli</name>
    <dbReference type="NCBI Taxonomy" id="1245592"/>
    <lineage>
        <taxon>Bacteria</taxon>
        <taxon>Pseudomonadati</taxon>
        <taxon>Bacteroidota</taxon>
        <taxon>Flavobacteriia</taxon>
        <taxon>Flavobacteriales</taxon>
        <taxon>Weeksellaceae</taxon>
        <taxon>Chryseobacterium group</taxon>
        <taxon>Epilithonimonas</taxon>
    </lineage>
</organism>
<comment type="caution">
    <text evidence="2">The sequence shown here is derived from an EMBL/GenBank/DDBJ whole genome shotgun (WGS) entry which is preliminary data.</text>
</comment>
<proteinExistence type="predicted"/>
<evidence type="ECO:0000259" key="1">
    <source>
        <dbReference type="Pfam" id="PF08808"/>
    </source>
</evidence>
<accession>A0ABU4JL39</accession>
<dbReference type="Proteomes" id="UP001204439">
    <property type="component" value="Unassembled WGS sequence"/>
</dbReference>
<evidence type="ECO:0000313" key="3">
    <source>
        <dbReference type="Proteomes" id="UP001204439"/>
    </source>
</evidence>
<sequence>MIEQVVIDYKIHKYNSAKDVKEKLDYFRKLSDNGLHKLTEQGFDNLKAEFIKFQNVIFTLFADTYPTKLFRVTNNKYLYSGQKVKLQKVTDLVGPPVGKSNHGRCNLKGESVFYSALDFKTAIWETRPEVGDLITVSEWEIKSGEKLNTHYIFHPTLTTTNKESSSAYDAWLQSKKEINPELVEVFDELIFFLTEQYMKKVSDDEKQNYLFSANYSSRLIQQKPDKNGFKIDAVCYPSVRMEYGLTNLAIFNDCVFDKLQLNKITVYDIGETNYDTKNVLTEDLIKVSPMIITTSNFDFEQNKIIYDLEAELKLAIELHEKYNNS</sequence>
<reference evidence="2 3" key="1">
    <citation type="submission" date="2023-11" db="EMBL/GenBank/DDBJ databases">
        <title>First isolation, identification, and characterization of non-pathogenic Epilithonimonas ginsengisoli isolated from diseased farmed rainbow trout (Oncorhynchus mykiss) in Chile.</title>
        <authorList>
            <person name="Miranda C.D."/>
            <person name="Irgang R."/>
            <person name="Concha C."/>
            <person name="Rojas R."/>
            <person name="Avendano R."/>
        </authorList>
    </citation>
    <scope>NUCLEOTIDE SEQUENCE [LARGE SCALE GENOMIC DNA]</scope>
    <source>
        <strain evidence="2 3">FP99</strain>
    </source>
</reference>